<keyword evidence="3" id="KW-1185">Reference proteome</keyword>
<comment type="caution">
    <text evidence="2">The sequence shown here is derived from an EMBL/GenBank/DDBJ whole genome shotgun (WGS) entry which is preliminary data.</text>
</comment>
<dbReference type="Proteomes" id="UP001152622">
    <property type="component" value="Chromosome 4"/>
</dbReference>
<dbReference type="EMBL" id="JAINUF010000004">
    <property type="protein sequence ID" value="KAJ8365850.1"/>
    <property type="molecule type" value="Genomic_DNA"/>
</dbReference>
<organism evidence="2 3">
    <name type="scientific">Synaphobranchus kaupii</name>
    <name type="common">Kaup's arrowtooth eel</name>
    <dbReference type="NCBI Taxonomy" id="118154"/>
    <lineage>
        <taxon>Eukaryota</taxon>
        <taxon>Metazoa</taxon>
        <taxon>Chordata</taxon>
        <taxon>Craniata</taxon>
        <taxon>Vertebrata</taxon>
        <taxon>Euteleostomi</taxon>
        <taxon>Actinopterygii</taxon>
        <taxon>Neopterygii</taxon>
        <taxon>Teleostei</taxon>
        <taxon>Anguilliformes</taxon>
        <taxon>Synaphobranchidae</taxon>
        <taxon>Synaphobranchus</taxon>
    </lineage>
</organism>
<dbReference type="AlphaFoldDB" id="A0A9Q1FUA6"/>
<feature type="region of interest" description="Disordered" evidence="1">
    <location>
        <begin position="35"/>
        <end position="66"/>
    </location>
</feature>
<sequence length="192" mass="20982">MAPTPLQRLGATARDGSRFVDGASHECMGREGVISGAANAGRRRRTPLPRSPPGRRGLKGRRPVVTHGHWLQLQRGRTKTEVGDLSSTAPLKPVIYAGEAMDPNTPRAICHTLQRINARIRQSSLTCSCPGELQLYPAGLDASSLSSTPYSGPAIWRAKRAKNGWSIHTSIQLPPCRRRKRRTRLRELPAAA</sequence>
<reference evidence="2" key="1">
    <citation type="journal article" date="2023" name="Science">
        <title>Genome structures resolve the early diversification of teleost fishes.</title>
        <authorList>
            <person name="Parey E."/>
            <person name="Louis A."/>
            <person name="Montfort J."/>
            <person name="Bouchez O."/>
            <person name="Roques C."/>
            <person name="Iampietro C."/>
            <person name="Lluch J."/>
            <person name="Castinel A."/>
            <person name="Donnadieu C."/>
            <person name="Desvignes T."/>
            <person name="Floi Bucao C."/>
            <person name="Jouanno E."/>
            <person name="Wen M."/>
            <person name="Mejri S."/>
            <person name="Dirks R."/>
            <person name="Jansen H."/>
            <person name="Henkel C."/>
            <person name="Chen W.J."/>
            <person name="Zahm M."/>
            <person name="Cabau C."/>
            <person name="Klopp C."/>
            <person name="Thompson A.W."/>
            <person name="Robinson-Rechavi M."/>
            <person name="Braasch I."/>
            <person name="Lecointre G."/>
            <person name="Bobe J."/>
            <person name="Postlethwait J.H."/>
            <person name="Berthelot C."/>
            <person name="Roest Crollius H."/>
            <person name="Guiguen Y."/>
        </authorList>
    </citation>
    <scope>NUCLEOTIDE SEQUENCE</scope>
    <source>
        <strain evidence="2">WJC10195</strain>
    </source>
</reference>
<evidence type="ECO:0000313" key="3">
    <source>
        <dbReference type="Proteomes" id="UP001152622"/>
    </source>
</evidence>
<evidence type="ECO:0000313" key="2">
    <source>
        <dbReference type="EMBL" id="KAJ8365850.1"/>
    </source>
</evidence>
<evidence type="ECO:0000256" key="1">
    <source>
        <dbReference type="SAM" id="MobiDB-lite"/>
    </source>
</evidence>
<gene>
    <name evidence="2" type="ORF">SKAU_G00146810</name>
</gene>
<name>A0A9Q1FUA6_SYNKA</name>
<proteinExistence type="predicted"/>
<protein>
    <submittedName>
        <fullName evidence="2">Uncharacterized protein</fullName>
    </submittedName>
</protein>
<accession>A0A9Q1FUA6</accession>